<evidence type="ECO:0000313" key="2">
    <source>
        <dbReference type="Proteomes" id="UP000663879"/>
    </source>
</evidence>
<accession>A0A813M3K6</accession>
<comment type="caution">
    <text evidence="1">The sequence shown here is derived from an EMBL/GenBank/DDBJ whole genome shotgun (WGS) entry which is preliminary data.</text>
</comment>
<keyword evidence="2" id="KW-1185">Reference proteome</keyword>
<sequence>MSKIDQYYRKLMKSRFYSGGWGSYEFLSKIVKYRREIVGKRDACLKFLSDDYPVKIEKELELKESTVLEGSFLSPFTNMIPELMPEETRHCKFQFLIPKTWKNHHKPVVFHYAGTGDHKYWRRRVFLANPLLENHNVASLIIENPFYGYRKPKNQERSNLIHVRDLFVMGGCLVTEGAVLMKWCEKNGFGPFLLTGLSMGGHMASLTSTVWPKPVALVPCLSWTTAATVFTRGVLSNSVDWENLEKDYNSDKRYRDLKEYLKWLHHQENKERKLKKISSFIPESNIDYSTLINYSKDDPKRKVNMEIIEFMHVLMDECTHLANYDVPVDTNLINVVAAKDDAYVLRDGVNSIESIWPGTTVEYIDQGHVSAFVLSLATFRKTIMESMNNMIAKHYP</sequence>
<dbReference type="PANTHER" id="PTHR13617">
    <property type="entry name" value="PROTEIN ABHD18"/>
    <property type="match status" value="1"/>
</dbReference>
<name>A0A813M3K6_9BILA</name>
<dbReference type="EMBL" id="CAJNOC010000012">
    <property type="protein sequence ID" value="CAF0705577.1"/>
    <property type="molecule type" value="Genomic_DNA"/>
</dbReference>
<dbReference type="Pfam" id="PF09752">
    <property type="entry name" value="ABHD18"/>
    <property type="match status" value="1"/>
</dbReference>
<evidence type="ECO:0008006" key="3">
    <source>
        <dbReference type="Google" id="ProtNLM"/>
    </source>
</evidence>
<evidence type="ECO:0000313" key="1">
    <source>
        <dbReference type="EMBL" id="CAF0705577.1"/>
    </source>
</evidence>
<organism evidence="1 2">
    <name type="scientific">Brachionus calyciflorus</name>
    <dbReference type="NCBI Taxonomy" id="104777"/>
    <lineage>
        <taxon>Eukaryota</taxon>
        <taxon>Metazoa</taxon>
        <taxon>Spiralia</taxon>
        <taxon>Gnathifera</taxon>
        <taxon>Rotifera</taxon>
        <taxon>Eurotatoria</taxon>
        <taxon>Monogononta</taxon>
        <taxon>Pseudotrocha</taxon>
        <taxon>Ploima</taxon>
        <taxon>Brachionidae</taxon>
        <taxon>Brachionus</taxon>
    </lineage>
</organism>
<reference evidence="1" key="1">
    <citation type="submission" date="2021-02" db="EMBL/GenBank/DDBJ databases">
        <authorList>
            <person name="Nowell W R."/>
        </authorList>
    </citation>
    <scope>NUCLEOTIDE SEQUENCE</scope>
    <source>
        <strain evidence="1">Ploen Becks lab</strain>
    </source>
</reference>
<dbReference type="InterPro" id="IPR029058">
    <property type="entry name" value="AB_hydrolase_fold"/>
</dbReference>
<dbReference type="Proteomes" id="UP000663879">
    <property type="component" value="Unassembled WGS sequence"/>
</dbReference>
<protein>
    <recommendedName>
        <fullName evidence="3">ABHD18</fullName>
    </recommendedName>
</protein>
<dbReference type="SUPFAM" id="SSF53474">
    <property type="entry name" value="alpha/beta-Hydrolases"/>
    <property type="match status" value="1"/>
</dbReference>
<dbReference type="AlphaFoldDB" id="A0A813M3K6"/>
<proteinExistence type="predicted"/>
<dbReference type="InterPro" id="IPR019149">
    <property type="entry name" value="ABHD18"/>
</dbReference>
<dbReference type="PANTHER" id="PTHR13617:SF14">
    <property type="entry name" value="PROTEIN ABHD18"/>
    <property type="match status" value="1"/>
</dbReference>
<gene>
    <name evidence="1" type="ORF">OXX778_LOCUS263</name>
</gene>
<dbReference type="OrthoDB" id="9987145at2759"/>
<dbReference type="Gene3D" id="3.40.50.1820">
    <property type="entry name" value="alpha/beta hydrolase"/>
    <property type="match status" value="1"/>
</dbReference>